<name>A0A915CC51_PARUN</name>
<dbReference type="GO" id="GO:0031573">
    <property type="term" value="P:mitotic intra-S DNA damage checkpoint signaling"/>
    <property type="evidence" value="ECO:0007669"/>
    <property type="project" value="TreeGrafter"/>
</dbReference>
<dbReference type="GO" id="GO:0006281">
    <property type="term" value="P:DNA repair"/>
    <property type="evidence" value="ECO:0007669"/>
    <property type="project" value="TreeGrafter"/>
</dbReference>
<evidence type="ECO:0000256" key="10">
    <source>
        <dbReference type="ARBA" id="ARBA00069752"/>
    </source>
</evidence>
<dbReference type="InterPro" id="IPR007268">
    <property type="entry name" value="Rad9/Ddc1"/>
</dbReference>
<dbReference type="WBParaSite" id="PgR113_g017_t01">
    <property type="protein sequence ID" value="PgR113_g017_t01"/>
    <property type="gene ID" value="PgR113_g017"/>
</dbReference>
<feature type="region of interest" description="Disordered" evidence="12">
    <location>
        <begin position="371"/>
        <end position="390"/>
    </location>
</feature>
<evidence type="ECO:0000256" key="5">
    <source>
        <dbReference type="ARBA" id="ARBA00022763"/>
    </source>
</evidence>
<protein>
    <recommendedName>
        <fullName evidence="10">Cell cycle checkpoint control protein RAD9A</fullName>
    </recommendedName>
    <alternativeName>
        <fullName evidence="11">DNA repair exonuclease rad9 homolog A</fullName>
    </alternativeName>
</protein>
<dbReference type="GO" id="GO:0000076">
    <property type="term" value="P:DNA replication checkpoint signaling"/>
    <property type="evidence" value="ECO:0007669"/>
    <property type="project" value="TreeGrafter"/>
</dbReference>
<dbReference type="GO" id="GO:0004527">
    <property type="term" value="F:exonuclease activity"/>
    <property type="evidence" value="ECO:0007669"/>
    <property type="project" value="UniProtKB-KW"/>
</dbReference>
<sequence length="583" mass="64708">MHALVTDCCALLCRRSRQCTLAGRWISHSCISPHRMSDQENEDAHRDITDGACFTMHGNLRVFARSILALNRVGEELYLEPNEEGLVLRAFNSSKSAYATFLFSNTFFVGCDVSRIRNDEYNLCRIPMKCALSAFRSVRTIEKSVLSCKIYINPRADAMLVQLIHTYDVMKWHEIPFLECTTAFRNVVNKTDLVDCIVVSSVILSNVFAQMHQISEEMVLCAKSDSFTLRSFTARELEPDKAMKMEAKISLSEFDRYAVPRATEVIVILKEFKAFVNFAESYQAPISVYFDQPGSAMVIALESDVNFTAELVVATVDLNSSIIEANYGAPMEVESEVASSEWVRPKRPHSTTLPHSQSRDYSILSANPDLDNGSLPVTPPLPSRVAPHRNATRLHEKTLTSSSGISIGSVSVEAGDVAMHEELEENVAGKHSVVEDSMISVIRSRKIPLSTRTKIPSPNREEKSASSLARNSSLLQHTPPRSHRSEASTSGLCKSSAKPVDDANAKRVHAEEITRTNRNGASRETTTLSESDDEIFPESPSPPPAKSLRRFFLGCSQKTLHASQLHINKTVIAPNTQPDEEVT</sequence>
<feature type="compositionally biased region" description="Basic and acidic residues" evidence="12">
    <location>
        <begin position="499"/>
        <end position="515"/>
    </location>
</feature>
<keyword evidence="7" id="KW-0269">Exonuclease</keyword>
<dbReference type="AlphaFoldDB" id="A0A915CC51"/>
<evidence type="ECO:0000256" key="9">
    <source>
        <dbReference type="ARBA" id="ARBA00059283"/>
    </source>
</evidence>
<evidence type="ECO:0000256" key="4">
    <source>
        <dbReference type="ARBA" id="ARBA00022722"/>
    </source>
</evidence>
<keyword evidence="3" id="KW-0597">Phosphoprotein</keyword>
<proteinExistence type="inferred from homology"/>
<comment type="function">
    <text evidence="9">Component of the 9-1-1 cell-cycle checkpoint response complex that plays a major role in DNA repair. The 9-1-1 complex is recruited to DNA lesion upon damage by the RAD17-replication factor C (RFC) clamp loader complex. Acts then as a sliding clamp platform on DNA for several proteins involved in long-patch base excision repair (LP-BER). The 9-1-1 complex stimulates DNA polymerase beta (POLB) activity by increasing its affinity for the 3'-OH end of the primer-template and stabilizes POLB to those sites where LP-BER proceeds; endonuclease FEN1 cleavage activity on substrates with double, nick, or gap flaps of distinct sequences and lengths; and DNA ligase I (LIG1) on long-patch base excision repair substrates. The 9-1-1 complex is necessary for the recruitment of RHNO1 to sites of double-stranded breaks (DSB) occurring during the S phase. RAD9A possesses 3'-&gt;5' double stranded DNA exonuclease activity.</text>
</comment>
<dbReference type="PANTHER" id="PTHR15237:SF0">
    <property type="entry name" value="CELL CYCLE CHECKPOINT CONTROL PROTEIN"/>
    <property type="match status" value="1"/>
</dbReference>
<comment type="subcellular location">
    <subcellularLocation>
        <location evidence="1">Nucleus</location>
    </subcellularLocation>
</comment>
<evidence type="ECO:0000256" key="3">
    <source>
        <dbReference type="ARBA" id="ARBA00022553"/>
    </source>
</evidence>
<reference evidence="14" key="1">
    <citation type="submission" date="2022-11" db="UniProtKB">
        <authorList>
            <consortium name="WormBaseParasite"/>
        </authorList>
    </citation>
    <scope>IDENTIFICATION</scope>
</reference>
<dbReference type="Proteomes" id="UP000887569">
    <property type="component" value="Unplaced"/>
</dbReference>
<keyword evidence="4" id="KW-0540">Nuclease</keyword>
<dbReference type="SUPFAM" id="SSF55979">
    <property type="entry name" value="DNA clamp"/>
    <property type="match status" value="1"/>
</dbReference>
<evidence type="ECO:0000256" key="2">
    <source>
        <dbReference type="ARBA" id="ARBA00008494"/>
    </source>
</evidence>
<evidence type="ECO:0000313" key="14">
    <source>
        <dbReference type="WBParaSite" id="PgR113_g017_t01"/>
    </source>
</evidence>
<keyword evidence="13" id="KW-1185">Reference proteome</keyword>
<feature type="compositionally biased region" description="Polar residues" evidence="12">
    <location>
        <begin position="516"/>
        <end position="529"/>
    </location>
</feature>
<evidence type="ECO:0000313" key="13">
    <source>
        <dbReference type="Proteomes" id="UP000887569"/>
    </source>
</evidence>
<organism evidence="13 14">
    <name type="scientific">Parascaris univalens</name>
    <name type="common">Nematode worm</name>
    <dbReference type="NCBI Taxonomy" id="6257"/>
    <lineage>
        <taxon>Eukaryota</taxon>
        <taxon>Metazoa</taxon>
        <taxon>Ecdysozoa</taxon>
        <taxon>Nematoda</taxon>
        <taxon>Chromadorea</taxon>
        <taxon>Rhabditida</taxon>
        <taxon>Spirurina</taxon>
        <taxon>Ascaridomorpha</taxon>
        <taxon>Ascaridoidea</taxon>
        <taxon>Ascarididae</taxon>
        <taxon>Parascaris</taxon>
    </lineage>
</organism>
<dbReference type="Gene3D" id="3.70.10.10">
    <property type="match status" value="1"/>
</dbReference>
<dbReference type="FunFam" id="3.70.10.10:FF:000005">
    <property type="entry name" value="Cell cycle checkpoint control protein"/>
    <property type="match status" value="1"/>
</dbReference>
<evidence type="ECO:0000256" key="7">
    <source>
        <dbReference type="ARBA" id="ARBA00022839"/>
    </source>
</evidence>
<keyword evidence="6" id="KW-0378">Hydrolase</keyword>
<feature type="region of interest" description="Disordered" evidence="12">
    <location>
        <begin position="450"/>
        <end position="548"/>
    </location>
</feature>
<dbReference type="GO" id="GO:0071479">
    <property type="term" value="P:cellular response to ionizing radiation"/>
    <property type="evidence" value="ECO:0007669"/>
    <property type="project" value="TreeGrafter"/>
</dbReference>
<evidence type="ECO:0000256" key="1">
    <source>
        <dbReference type="ARBA" id="ARBA00004123"/>
    </source>
</evidence>
<keyword evidence="5" id="KW-0227">DNA damage</keyword>
<evidence type="ECO:0000256" key="11">
    <source>
        <dbReference type="ARBA" id="ARBA00079896"/>
    </source>
</evidence>
<dbReference type="GO" id="GO:0030896">
    <property type="term" value="C:checkpoint clamp complex"/>
    <property type="evidence" value="ECO:0007669"/>
    <property type="project" value="InterPro"/>
</dbReference>
<keyword evidence="8" id="KW-0539">Nucleus</keyword>
<evidence type="ECO:0000256" key="12">
    <source>
        <dbReference type="SAM" id="MobiDB-lite"/>
    </source>
</evidence>
<comment type="similarity">
    <text evidence="2">Belongs to the rad9 family.</text>
</comment>
<accession>A0A915CC51</accession>
<dbReference type="InterPro" id="IPR046938">
    <property type="entry name" value="DNA_clamp_sf"/>
</dbReference>
<dbReference type="PANTHER" id="PTHR15237">
    <property type="entry name" value="DNA REPAIR PROTEIN RAD9"/>
    <property type="match status" value="1"/>
</dbReference>
<feature type="compositionally biased region" description="Low complexity" evidence="12">
    <location>
        <begin position="465"/>
        <end position="475"/>
    </location>
</feature>
<dbReference type="Pfam" id="PF04139">
    <property type="entry name" value="Rad9"/>
    <property type="match status" value="1"/>
</dbReference>
<evidence type="ECO:0000256" key="8">
    <source>
        <dbReference type="ARBA" id="ARBA00023242"/>
    </source>
</evidence>
<evidence type="ECO:0000256" key="6">
    <source>
        <dbReference type="ARBA" id="ARBA00022801"/>
    </source>
</evidence>